<sequence length="956" mass="103695">MTTTTTSQLGDLSMVIRYLQAHKTYSSAAINSFSKHHTLDPTVSTSALPTSTALSLARTIQSLDMVPAKADEDEDEDSSASSRRRLKKKATRKLPIDEPSSSSCGGWVSSESDHKEEIMGRSSEEPDLAVLEDASYTQPPDTIATLTDFLVKELQQHYQQQQQQQQDQKLGQQMVSRAQQLNIHSLSTLTVAKSNHVTLPPPPTVATTNNKITASATAAVVSASVSGTGAVFIKKKRPWHTAKVLREMKAMFMEEQKRKHPQQQQLSLDNNRPANTSTEPNIAATTTTTTAVTLVTPPKTVQKKEEQELVLDQTPGYEPEFQWRPRSHYNNFWKSCTLASTTAGTTTDTNRSSSSSSSSEEESPLRFHRGCNIIPASSSSAFTFGSKTSARPTSCASETKSKNAESKRLLALRVRDTFLVPRGTNLLDQALSRAEAHLPGPVAPTPPQHEEKPKLTSTTRLELGTMKSLTRITTPLSGPPQLADKLRPAPATSTSTEQPKPDSTPSPPKSASATPSNERIFIFVDNSNILHGFYQNRQQLEAQRAADGILVNGTSSSTVRSRSEDGQDHYHHQDQVSPHKSPSHCSETLAFEDGMALVTPTTTADDDGPKSFPPGTGSNGTTGNSSNGNGTGPKAKMARGSHRLPKFNYSKFFDLLKRDRTAARQVLVGSSPLFQELDDAMEHQYETIILRRVKKFVQGELGAIPIPVKQVRFPPSNFSNGGAVVGPSSYCDGAELSVEKSTSFTTTNTVAPLTAAPTTTTAAGSGSSGGGSQGEQGVDELLHLKMLETLLDHEPATIVLASGDGGDSEFGGGGFYAVIKRALNRGWHVEVVSWEDQLSGVYLELALEYGYSCEHKLATTETATGESAGGKRCHALSSSSLETVVGGQKKQKKQQKYRPTGTKKQRALALALAQEKEKEKEEKENEGKQCERGHLRVWCLDWYGDILLQSTPTCTE</sequence>
<feature type="compositionally biased region" description="Polar residues" evidence="2">
    <location>
        <begin position="575"/>
        <end position="585"/>
    </location>
</feature>
<keyword evidence="1" id="KW-0175">Coiled coil</keyword>
<feature type="compositionally biased region" description="Polar residues" evidence="2">
    <location>
        <begin position="262"/>
        <end position="275"/>
    </location>
</feature>
<dbReference type="OrthoDB" id="5590473at2759"/>
<reference evidence="3" key="1">
    <citation type="journal article" date="2020" name="Fungal Divers.">
        <title>Resolving the Mortierellaceae phylogeny through synthesis of multi-gene phylogenetics and phylogenomics.</title>
        <authorList>
            <person name="Vandepol N."/>
            <person name="Liber J."/>
            <person name="Desiro A."/>
            <person name="Na H."/>
            <person name="Kennedy M."/>
            <person name="Barry K."/>
            <person name="Grigoriev I.V."/>
            <person name="Miller A.N."/>
            <person name="O'Donnell K."/>
            <person name="Stajich J.E."/>
            <person name="Bonito G."/>
        </authorList>
    </citation>
    <scope>NUCLEOTIDE SEQUENCE</scope>
    <source>
        <strain evidence="3">NRRL 6426</strain>
    </source>
</reference>
<dbReference type="EMBL" id="JAAAUQ010000185">
    <property type="protein sequence ID" value="KAF9153269.1"/>
    <property type="molecule type" value="Genomic_DNA"/>
</dbReference>
<dbReference type="Proteomes" id="UP000748756">
    <property type="component" value="Unassembled WGS sequence"/>
</dbReference>
<feature type="region of interest" description="Disordered" evidence="2">
    <location>
        <begin position="67"/>
        <end position="124"/>
    </location>
</feature>
<feature type="compositionally biased region" description="Polar residues" evidence="2">
    <location>
        <begin position="467"/>
        <end position="476"/>
    </location>
</feature>
<feature type="region of interest" description="Disordered" evidence="2">
    <location>
        <begin position="755"/>
        <end position="775"/>
    </location>
</feature>
<evidence type="ECO:0000256" key="1">
    <source>
        <dbReference type="SAM" id="Coils"/>
    </source>
</evidence>
<feature type="region of interest" description="Disordered" evidence="2">
    <location>
        <begin position="255"/>
        <end position="306"/>
    </location>
</feature>
<feature type="region of interest" description="Disordered" evidence="2">
    <location>
        <begin position="884"/>
        <end position="904"/>
    </location>
</feature>
<feature type="coiled-coil region" evidence="1">
    <location>
        <begin position="904"/>
        <end position="933"/>
    </location>
</feature>
<feature type="compositionally biased region" description="Basic and acidic residues" evidence="2">
    <location>
        <begin position="111"/>
        <end position="124"/>
    </location>
</feature>
<evidence type="ECO:0008006" key="5">
    <source>
        <dbReference type="Google" id="ProtNLM"/>
    </source>
</evidence>
<protein>
    <recommendedName>
        <fullName evidence="5">NYN domain-containing protein</fullName>
    </recommendedName>
</protein>
<feature type="region of interest" description="Disordered" evidence="2">
    <location>
        <begin position="342"/>
        <end position="366"/>
    </location>
</feature>
<feature type="region of interest" description="Disordered" evidence="2">
    <location>
        <begin position="599"/>
        <end position="641"/>
    </location>
</feature>
<name>A0A9P5VDA1_9FUNG</name>
<feature type="compositionally biased region" description="Polar residues" evidence="2">
    <location>
        <begin position="382"/>
        <end position="398"/>
    </location>
</feature>
<dbReference type="Gene3D" id="3.40.50.1010">
    <property type="entry name" value="5'-nuclease"/>
    <property type="match status" value="1"/>
</dbReference>
<gene>
    <name evidence="3" type="ORF">BG015_003741</name>
</gene>
<feature type="region of interest" description="Disordered" evidence="2">
    <location>
        <begin position="437"/>
        <end position="516"/>
    </location>
</feature>
<feature type="compositionally biased region" description="Basic residues" evidence="2">
    <location>
        <begin position="889"/>
        <end position="904"/>
    </location>
</feature>
<feature type="compositionally biased region" description="Low complexity" evidence="2">
    <location>
        <begin position="100"/>
        <end position="110"/>
    </location>
</feature>
<dbReference type="AlphaFoldDB" id="A0A9P5VDA1"/>
<accession>A0A9P5VDA1</accession>
<feature type="region of interest" description="Disordered" evidence="2">
    <location>
        <begin position="555"/>
        <end position="585"/>
    </location>
</feature>
<organism evidence="3 4">
    <name type="scientific">Linnemannia schmuckeri</name>
    <dbReference type="NCBI Taxonomy" id="64567"/>
    <lineage>
        <taxon>Eukaryota</taxon>
        <taxon>Fungi</taxon>
        <taxon>Fungi incertae sedis</taxon>
        <taxon>Mucoromycota</taxon>
        <taxon>Mortierellomycotina</taxon>
        <taxon>Mortierellomycetes</taxon>
        <taxon>Mortierellales</taxon>
        <taxon>Mortierellaceae</taxon>
        <taxon>Linnemannia</taxon>
    </lineage>
</organism>
<feature type="compositionally biased region" description="Basic residues" evidence="2">
    <location>
        <begin position="82"/>
        <end position="92"/>
    </location>
</feature>
<keyword evidence="4" id="KW-1185">Reference proteome</keyword>
<evidence type="ECO:0000313" key="3">
    <source>
        <dbReference type="EMBL" id="KAF9153269.1"/>
    </source>
</evidence>
<feature type="compositionally biased region" description="Low complexity" evidence="2">
    <location>
        <begin position="276"/>
        <end position="300"/>
    </location>
</feature>
<feature type="compositionally biased region" description="Low complexity" evidence="2">
    <location>
        <begin position="615"/>
        <end position="628"/>
    </location>
</feature>
<evidence type="ECO:0000313" key="4">
    <source>
        <dbReference type="Proteomes" id="UP000748756"/>
    </source>
</evidence>
<evidence type="ECO:0000256" key="2">
    <source>
        <dbReference type="SAM" id="MobiDB-lite"/>
    </source>
</evidence>
<feature type="compositionally biased region" description="Low complexity" evidence="2">
    <location>
        <begin position="342"/>
        <end position="358"/>
    </location>
</feature>
<feature type="compositionally biased region" description="Low complexity" evidence="2">
    <location>
        <begin position="755"/>
        <end position="765"/>
    </location>
</feature>
<feature type="region of interest" description="Disordered" evidence="2">
    <location>
        <begin position="382"/>
        <end position="405"/>
    </location>
</feature>
<comment type="caution">
    <text evidence="3">The sequence shown here is derived from an EMBL/GenBank/DDBJ whole genome shotgun (WGS) entry which is preliminary data.</text>
</comment>
<feature type="compositionally biased region" description="Basic and acidic residues" evidence="2">
    <location>
        <begin position="561"/>
        <end position="574"/>
    </location>
</feature>
<proteinExistence type="predicted"/>